<evidence type="ECO:0000313" key="2">
    <source>
        <dbReference type="EMBL" id="KIM59504.1"/>
    </source>
</evidence>
<proteinExistence type="predicted"/>
<name>A0A0C3DTJ1_9AGAM</name>
<dbReference type="AlphaFoldDB" id="A0A0C3DTJ1"/>
<evidence type="ECO:0000256" key="1">
    <source>
        <dbReference type="SAM" id="MobiDB-lite"/>
    </source>
</evidence>
<dbReference type="OrthoDB" id="2640443at2759"/>
<feature type="region of interest" description="Disordered" evidence="1">
    <location>
        <begin position="1"/>
        <end position="24"/>
    </location>
</feature>
<feature type="region of interest" description="Disordered" evidence="1">
    <location>
        <begin position="42"/>
        <end position="68"/>
    </location>
</feature>
<protein>
    <submittedName>
        <fullName evidence="2">Uncharacterized protein</fullName>
    </submittedName>
</protein>
<dbReference type="HOGENOM" id="CLU_2334888_0_0_1"/>
<reference evidence="2 3" key="1">
    <citation type="submission" date="2014-04" db="EMBL/GenBank/DDBJ databases">
        <authorList>
            <consortium name="DOE Joint Genome Institute"/>
            <person name="Kuo A."/>
            <person name="Kohler A."/>
            <person name="Nagy L.G."/>
            <person name="Floudas D."/>
            <person name="Copeland A."/>
            <person name="Barry K.W."/>
            <person name="Cichocki N."/>
            <person name="Veneault-Fourrey C."/>
            <person name="LaButti K."/>
            <person name="Lindquist E.A."/>
            <person name="Lipzen A."/>
            <person name="Lundell T."/>
            <person name="Morin E."/>
            <person name="Murat C."/>
            <person name="Sun H."/>
            <person name="Tunlid A."/>
            <person name="Henrissat B."/>
            <person name="Grigoriev I.V."/>
            <person name="Hibbett D.S."/>
            <person name="Martin F."/>
            <person name="Nordberg H.P."/>
            <person name="Cantor M.N."/>
            <person name="Hua S.X."/>
        </authorList>
    </citation>
    <scope>NUCLEOTIDE SEQUENCE [LARGE SCALE GENOMIC DNA]</scope>
    <source>
        <strain evidence="2 3">Foug A</strain>
    </source>
</reference>
<gene>
    <name evidence="2" type="ORF">SCLCIDRAFT_1217632</name>
</gene>
<feature type="compositionally biased region" description="Low complexity" evidence="1">
    <location>
        <begin position="55"/>
        <end position="68"/>
    </location>
</feature>
<keyword evidence="3" id="KW-1185">Reference proteome</keyword>
<dbReference type="EMBL" id="KN822072">
    <property type="protein sequence ID" value="KIM59504.1"/>
    <property type="molecule type" value="Genomic_DNA"/>
</dbReference>
<sequence length="98" mass="10491">MNSASTSAVSLLPNGAKHATSSQKDYSAAFADLQSRYGLGVHPLPALPSRGSPRSQTVSSVSHSTTTTGIKERFKWLLTRSVSVQSPARWDELGDCKE</sequence>
<accession>A0A0C3DTJ1</accession>
<evidence type="ECO:0000313" key="3">
    <source>
        <dbReference type="Proteomes" id="UP000053989"/>
    </source>
</evidence>
<organism evidence="2 3">
    <name type="scientific">Scleroderma citrinum Foug A</name>
    <dbReference type="NCBI Taxonomy" id="1036808"/>
    <lineage>
        <taxon>Eukaryota</taxon>
        <taxon>Fungi</taxon>
        <taxon>Dikarya</taxon>
        <taxon>Basidiomycota</taxon>
        <taxon>Agaricomycotina</taxon>
        <taxon>Agaricomycetes</taxon>
        <taxon>Agaricomycetidae</taxon>
        <taxon>Boletales</taxon>
        <taxon>Sclerodermatineae</taxon>
        <taxon>Sclerodermataceae</taxon>
        <taxon>Scleroderma</taxon>
    </lineage>
</organism>
<dbReference type="Proteomes" id="UP000053989">
    <property type="component" value="Unassembled WGS sequence"/>
</dbReference>
<reference evidence="3" key="2">
    <citation type="submission" date="2015-01" db="EMBL/GenBank/DDBJ databases">
        <title>Evolutionary Origins and Diversification of the Mycorrhizal Mutualists.</title>
        <authorList>
            <consortium name="DOE Joint Genome Institute"/>
            <consortium name="Mycorrhizal Genomics Consortium"/>
            <person name="Kohler A."/>
            <person name="Kuo A."/>
            <person name="Nagy L.G."/>
            <person name="Floudas D."/>
            <person name="Copeland A."/>
            <person name="Barry K.W."/>
            <person name="Cichocki N."/>
            <person name="Veneault-Fourrey C."/>
            <person name="LaButti K."/>
            <person name="Lindquist E.A."/>
            <person name="Lipzen A."/>
            <person name="Lundell T."/>
            <person name="Morin E."/>
            <person name="Murat C."/>
            <person name="Riley R."/>
            <person name="Ohm R."/>
            <person name="Sun H."/>
            <person name="Tunlid A."/>
            <person name="Henrissat B."/>
            <person name="Grigoriev I.V."/>
            <person name="Hibbett D.S."/>
            <person name="Martin F."/>
        </authorList>
    </citation>
    <scope>NUCLEOTIDE SEQUENCE [LARGE SCALE GENOMIC DNA]</scope>
    <source>
        <strain evidence="3">Foug A</strain>
    </source>
</reference>
<dbReference type="InParanoid" id="A0A0C3DTJ1"/>